<evidence type="ECO:0000256" key="1">
    <source>
        <dbReference type="SAM" id="Phobius"/>
    </source>
</evidence>
<reference evidence="2 3" key="1">
    <citation type="submission" date="2017-10" db="EMBL/GenBank/DDBJ databases">
        <title>The draft genome sequence of Williamsia sp. BULT 1.1 isolated from the semi-arid grassland soils from South Africa.</title>
        <authorList>
            <person name="Kabwe M.H."/>
            <person name="Govender N."/>
            <person name="Mutseka Lunga P."/>
            <person name="Vikram S."/>
            <person name="Makhalanyane T.P."/>
        </authorList>
    </citation>
    <scope>NUCLEOTIDE SEQUENCE [LARGE SCALE GENOMIC DNA]</scope>
    <source>
        <strain evidence="2 3">BULT 1.1</strain>
    </source>
</reference>
<keyword evidence="1" id="KW-0472">Membrane</keyword>
<protein>
    <submittedName>
        <fullName evidence="2">Uncharacterized protein</fullName>
    </submittedName>
</protein>
<name>A0A2G3PMJ4_WILMA</name>
<evidence type="ECO:0000313" key="3">
    <source>
        <dbReference type="Proteomes" id="UP000225108"/>
    </source>
</evidence>
<keyword evidence="1" id="KW-1133">Transmembrane helix</keyword>
<feature type="transmembrane region" description="Helical" evidence="1">
    <location>
        <begin position="142"/>
        <end position="161"/>
    </location>
</feature>
<sequence>MGTVRSTPAVLRLWRTTWLRAAVIGLGFGLVAVLGWYFITPGITESSPKVHVPSGRDLALHVPGWVWLIPAAFAICAGLLGWAIERFTARLGPSTQSEVFSLTTVAGCTLGGAAILATIRLVPHKAVLVSGDGQLPDIGFGWAYAFPVAGFAIGVMLAGGIRHPDEDDDVS</sequence>
<evidence type="ECO:0000313" key="2">
    <source>
        <dbReference type="EMBL" id="PHV67011.1"/>
    </source>
</evidence>
<feature type="transmembrane region" description="Helical" evidence="1">
    <location>
        <begin position="99"/>
        <end position="122"/>
    </location>
</feature>
<comment type="caution">
    <text evidence="2">The sequence shown here is derived from an EMBL/GenBank/DDBJ whole genome shotgun (WGS) entry which is preliminary data.</text>
</comment>
<keyword evidence="1" id="KW-0812">Transmembrane</keyword>
<dbReference type="AlphaFoldDB" id="A0A2G3PMJ4"/>
<dbReference type="RefSeq" id="WP_099383009.1">
    <property type="nucleotide sequence ID" value="NZ_PEBD01000008.1"/>
</dbReference>
<proteinExistence type="predicted"/>
<gene>
    <name evidence="2" type="ORF">CSW57_12345</name>
</gene>
<organism evidence="2 3">
    <name type="scientific">Williamsia marianensis</name>
    <dbReference type="NCBI Taxonomy" id="85044"/>
    <lineage>
        <taxon>Bacteria</taxon>
        <taxon>Bacillati</taxon>
        <taxon>Actinomycetota</taxon>
        <taxon>Actinomycetes</taxon>
        <taxon>Mycobacteriales</taxon>
        <taxon>Nocardiaceae</taxon>
        <taxon>Williamsia</taxon>
    </lineage>
</organism>
<accession>A0A2G3PMJ4</accession>
<feature type="transmembrane region" description="Helical" evidence="1">
    <location>
        <begin position="21"/>
        <end position="39"/>
    </location>
</feature>
<dbReference type="Proteomes" id="UP000225108">
    <property type="component" value="Unassembled WGS sequence"/>
</dbReference>
<feature type="transmembrane region" description="Helical" evidence="1">
    <location>
        <begin position="65"/>
        <end position="87"/>
    </location>
</feature>
<dbReference type="EMBL" id="PEBD01000008">
    <property type="protein sequence ID" value="PHV67011.1"/>
    <property type="molecule type" value="Genomic_DNA"/>
</dbReference>